<dbReference type="PANTHER" id="PTHR42951">
    <property type="entry name" value="METALLO-BETA-LACTAMASE DOMAIN-CONTAINING"/>
    <property type="match status" value="1"/>
</dbReference>
<dbReference type="RefSeq" id="WP_379789392.1">
    <property type="nucleotide sequence ID" value="NZ_JBHSHL010000061.1"/>
</dbReference>
<dbReference type="SUPFAM" id="SSF56281">
    <property type="entry name" value="Metallo-hydrolase/oxidoreductase"/>
    <property type="match status" value="1"/>
</dbReference>
<evidence type="ECO:0000259" key="1">
    <source>
        <dbReference type="SMART" id="SM00849"/>
    </source>
</evidence>
<evidence type="ECO:0000313" key="3">
    <source>
        <dbReference type="Proteomes" id="UP001595916"/>
    </source>
</evidence>
<name>A0ABV9QT91_9FIRM</name>
<dbReference type="Proteomes" id="UP001595916">
    <property type="component" value="Unassembled WGS sequence"/>
</dbReference>
<dbReference type="EMBL" id="JBHSHL010000061">
    <property type="protein sequence ID" value="MFC4805724.1"/>
    <property type="molecule type" value="Genomic_DNA"/>
</dbReference>
<gene>
    <name evidence="2" type="ORF">ACFO4R_11780</name>
</gene>
<accession>A0ABV9QT91</accession>
<reference evidence="3" key="1">
    <citation type="journal article" date="2019" name="Int. J. Syst. Evol. Microbiol.">
        <title>The Global Catalogue of Microorganisms (GCM) 10K type strain sequencing project: providing services to taxonomists for standard genome sequencing and annotation.</title>
        <authorList>
            <consortium name="The Broad Institute Genomics Platform"/>
            <consortium name="The Broad Institute Genome Sequencing Center for Infectious Disease"/>
            <person name="Wu L."/>
            <person name="Ma J."/>
        </authorList>
    </citation>
    <scope>NUCLEOTIDE SEQUENCE [LARGE SCALE GENOMIC DNA]</scope>
    <source>
        <strain evidence="3">CCUG 46385</strain>
    </source>
</reference>
<dbReference type="InterPro" id="IPR050855">
    <property type="entry name" value="NDM-1-like"/>
</dbReference>
<dbReference type="PANTHER" id="PTHR42951:SF4">
    <property type="entry name" value="ACYL-COENZYME A THIOESTERASE MBLAC2"/>
    <property type="match status" value="1"/>
</dbReference>
<dbReference type="SMART" id="SM00849">
    <property type="entry name" value="Lactamase_B"/>
    <property type="match status" value="1"/>
</dbReference>
<keyword evidence="3" id="KW-1185">Reference proteome</keyword>
<feature type="domain" description="Metallo-beta-lactamase" evidence="1">
    <location>
        <begin position="41"/>
        <end position="231"/>
    </location>
</feature>
<protein>
    <submittedName>
        <fullName evidence="2">MBL fold metallo-hydrolase</fullName>
    </submittedName>
</protein>
<proteinExistence type="predicted"/>
<dbReference type="InterPro" id="IPR036866">
    <property type="entry name" value="RibonucZ/Hydroxyglut_hydro"/>
</dbReference>
<evidence type="ECO:0000313" key="2">
    <source>
        <dbReference type="EMBL" id="MFC4805724.1"/>
    </source>
</evidence>
<dbReference type="Pfam" id="PF00753">
    <property type="entry name" value="Lactamase_B"/>
    <property type="match status" value="1"/>
</dbReference>
<dbReference type="InterPro" id="IPR001279">
    <property type="entry name" value="Metallo-B-lactamas"/>
</dbReference>
<sequence>MRLMYLFDNKLKAYFSKGKKYCNPQDTGVLREGLSCIRQDDVNLWFYTKGGHTIAVDAGHLNFPGVKAEFEKIGLDPEKVGHLFLTHADVDHCGGIDVTGTNLFPNAQVYLGRKEEVYLDGSIYRIKKFGLKINNCVRLKEGYGKLDDEDLVSIGSIRVRALHVPGHTYGHMCYMVDDLVLFSGDCLAVNDEGGYSFFDFFTQDPKMNKESLIRLKKIVENSGVRYVCTGHSGLRTEMEKVFRHIDQSATFSRRAPFDDRAPWDYRSR</sequence>
<comment type="caution">
    <text evidence="2">The sequence shown here is derived from an EMBL/GenBank/DDBJ whole genome shotgun (WGS) entry which is preliminary data.</text>
</comment>
<dbReference type="Gene3D" id="3.60.15.10">
    <property type="entry name" value="Ribonuclease Z/Hydroxyacylglutathione hydrolase-like"/>
    <property type="match status" value="1"/>
</dbReference>
<organism evidence="2 3">
    <name type="scientific">Filifactor villosus</name>
    <dbReference type="NCBI Taxonomy" id="29374"/>
    <lineage>
        <taxon>Bacteria</taxon>
        <taxon>Bacillati</taxon>
        <taxon>Bacillota</taxon>
        <taxon>Clostridia</taxon>
        <taxon>Peptostreptococcales</taxon>
        <taxon>Filifactoraceae</taxon>
        <taxon>Filifactor</taxon>
    </lineage>
</organism>